<accession>A0A7Y8BMX6</accession>
<comment type="caution">
    <text evidence="5">The sequence shown here is derived from an EMBL/GenBank/DDBJ whole genome shotgun (WGS) entry which is preliminary data.</text>
</comment>
<name>A0A7Y8BMX6_9PSED</name>
<dbReference type="RefSeq" id="WP_177145314.1">
    <property type="nucleotide sequence ID" value="NZ_JACAPU010000034.1"/>
</dbReference>
<dbReference type="InterPro" id="IPR000432">
    <property type="entry name" value="DNA_mismatch_repair_MutS_C"/>
</dbReference>
<dbReference type="AlphaFoldDB" id="A0A7Y8BMX6"/>
<keyword evidence="1" id="KW-0547">Nucleotide-binding</keyword>
<evidence type="ECO:0000313" key="5">
    <source>
        <dbReference type="EMBL" id="NWB49841.1"/>
    </source>
</evidence>
<dbReference type="GO" id="GO:0140664">
    <property type="term" value="F:ATP-dependent DNA damage sensor activity"/>
    <property type="evidence" value="ECO:0007669"/>
    <property type="project" value="InterPro"/>
</dbReference>
<dbReference type="SMART" id="SM00534">
    <property type="entry name" value="MUTSac"/>
    <property type="match status" value="1"/>
</dbReference>
<dbReference type="Proteomes" id="UP000582981">
    <property type="component" value="Unassembled WGS sequence"/>
</dbReference>
<feature type="domain" description="DNA mismatch repair proteins mutS family" evidence="4">
    <location>
        <begin position="366"/>
        <end position="542"/>
    </location>
</feature>
<protein>
    <submittedName>
        <fullName evidence="5">DNA mismatch repair protein MutS</fullName>
    </submittedName>
</protein>
<dbReference type="Gene3D" id="3.40.50.300">
    <property type="entry name" value="P-loop containing nucleotide triphosphate hydrolases"/>
    <property type="match status" value="1"/>
</dbReference>
<dbReference type="Pfam" id="PF00488">
    <property type="entry name" value="MutS_V"/>
    <property type="match status" value="1"/>
</dbReference>
<reference evidence="5 6" key="1">
    <citation type="submission" date="2020-04" db="EMBL/GenBank/DDBJ databases">
        <title>Molecular characterization of pseudomonads from Agaricus bisporus reveal novel blotch 2 pathogens in Western Europe.</title>
        <authorList>
            <person name="Taparia T."/>
            <person name="Krijger M."/>
            <person name="Haynes E."/>
            <person name="Elpinstone J.G."/>
            <person name="Noble R."/>
            <person name="Van Der Wolf J."/>
        </authorList>
    </citation>
    <scope>NUCLEOTIDE SEQUENCE [LARGE SCALE GENOMIC DNA]</scope>
    <source>
        <strain evidence="5 6">F1001</strain>
    </source>
</reference>
<dbReference type="GO" id="GO:0006298">
    <property type="term" value="P:mismatch repair"/>
    <property type="evidence" value="ECO:0007669"/>
    <property type="project" value="InterPro"/>
</dbReference>
<gene>
    <name evidence="5" type="ORF">HX829_25475</name>
</gene>
<keyword evidence="3" id="KW-0238">DNA-binding</keyword>
<dbReference type="SUPFAM" id="SSF52540">
    <property type="entry name" value="P-loop containing nucleoside triphosphate hydrolases"/>
    <property type="match status" value="1"/>
</dbReference>
<dbReference type="InterPro" id="IPR027417">
    <property type="entry name" value="P-loop_NTPase"/>
</dbReference>
<dbReference type="EMBL" id="JACAPU010000034">
    <property type="protein sequence ID" value="NWB49841.1"/>
    <property type="molecule type" value="Genomic_DNA"/>
</dbReference>
<organism evidence="5 6">
    <name type="scientific">Pseudomonas gingeri</name>
    <dbReference type="NCBI Taxonomy" id="117681"/>
    <lineage>
        <taxon>Bacteria</taxon>
        <taxon>Pseudomonadati</taxon>
        <taxon>Pseudomonadota</taxon>
        <taxon>Gammaproteobacteria</taxon>
        <taxon>Pseudomonadales</taxon>
        <taxon>Pseudomonadaceae</taxon>
        <taxon>Pseudomonas</taxon>
    </lineage>
</organism>
<evidence type="ECO:0000313" key="6">
    <source>
        <dbReference type="Proteomes" id="UP000582981"/>
    </source>
</evidence>
<evidence type="ECO:0000256" key="1">
    <source>
        <dbReference type="ARBA" id="ARBA00022741"/>
    </source>
</evidence>
<dbReference type="GO" id="GO:0030983">
    <property type="term" value="F:mismatched DNA binding"/>
    <property type="evidence" value="ECO:0007669"/>
    <property type="project" value="InterPro"/>
</dbReference>
<dbReference type="GO" id="GO:0005829">
    <property type="term" value="C:cytosol"/>
    <property type="evidence" value="ECO:0007669"/>
    <property type="project" value="TreeGrafter"/>
</dbReference>
<dbReference type="GO" id="GO:0005524">
    <property type="term" value="F:ATP binding"/>
    <property type="evidence" value="ECO:0007669"/>
    <property type="project" value="UniProtKB-KW"/>
</dbReference>
<dbReference type="InterPro" id="IPR045076">
    <property type="entry name" value="MutS"/>
</dbReference>
<dbReference type="PANTHER" id="PTHR11361:SF34">
    <property type="entry name" value="DNA MISMATCH REPAIR PROTEIN MSH1, MITOCHONDRIAL"/>
    <property type="match status" value="1"/>
</dbReference>
<evidence type="ECO:0000256" key="3">
    <source>
        <dbReference type="ARBA" id="ARBA00023125"/>
    </source>
</evidence>
<dbReference type="PANTHER" id="PTHR11361">
    <property type="entry name" value="DNA MISMATCH REPAIR PROTEIN MUTS FAMILY MEMBER"/>
    <property type="match status" value="1"/>
</dbReference>
<proteinExistence type="predicted"/>
<evidence type="ECO:0000259" key="4">
    <source>
        <dbReference type="SMART" id="SM00534"/>
    </source>
</evidence>
<keyword evidence="2" id="KW-0067">ATP-binding</keyword>
<sequence>MDLKVSPISGIPDVEQAACYICPPHTTSGSVCDIESSLAFHSIIFSGQVDANSHLAQVPPSYLRDLNLDQIIDAVIGKDEYNLRPLFYSPLDTLDKVLYRQEVMREIEGSPVRADIEFFSSSMRVMREQLIQAEKLYYKLQKERYFLTAVEMYCESLVCFEGSLSVYLFTSRGLTRLQVYLKSYVASEQFVTLKAEAERLASKLSSIEYNLLIKDNQVAVRHYSAEVDFSVLIDKTFARFRQGEVKDYKSKFIESPNMDHVEAGILERVALLFPDVFLELENYCIKNQRFQDELVVSFDREVQFYMSYLAYLSPLKIAGLNFCYPKILTSSKEVSAVGFFDLALAKKLVRSDVAVVGNDFYLKGNERVLVVSGPNQGGKTTFARAFGQAHHLAALGCSVPGAQAELYLSDKIFALFEREEDVKNLRGKLQDDLVRARRILDAATSESIIIINEIFSSTTASDAEYLGRKIMERILDLDVLCVCVTFIHELSFISDSTVSMLSTVDENDPSKRTFKIVRRPVERFMYALAIAKKHRLTYDLLKERIQS</sequence>
<evidence type="ECO:0000256" key="2">
    <source>
        <dbReference type="ARBA" id="ARBA00022840"/>
    </source>
</evidence>